<organism evidence="3 4">
    <name type="scientific">Erythroxylum novogranatense</name>
    <dbReference type="NCBI Taxonomy" id="1862640"/>
    <lineage>
        <taxon>Eukaryota</taxon>
        <taxon>Viridiplantae</taxon>
        <taxon>Streptophyta</taxon>
        <taxon>Embryophyta</taxon>
        <taxon>Tracheophyta</taxon>
        <taxon>Spermatophyta</taxon>
        <taxon>Magnoliopsida</taxon>
        <taxon>eudicotyledons</taxon>
        <taxon>Gunneridae</taxon>
        <taxon>Pentapetalae</taxon>
        <taxon>rosids</taxon>
        <taxon>fabids</taxon>
        <taxon>Malpighiales</taxon>
        <taxon>Erythroxylaceae</taxon>
        <taxon>Erythroxylum</taxon>
    </lineage>
</organism>
<dbReference type="EMBL" id="JAIWQS010000009">
    <property type="protein sequence ID" value="KAJ8755474.1"/>
    <property type="molecule type" value="Genomic_DNA"/>
</dbReference>
<dbReference type="PROSITE" id="PS50108">
    <property type="entry name" value="CRIB"/>
    <property type="match status" value="1"/>
</dbReference>
<proteinExistence type="predicted"/>
<dbReference type="InterPro" id="IPR000095">
    <property type="entry name" value="CRIB_dom"/>
</dbReference>
<dbReference type="AlphaFoldDB" id="A0AAV8SUE5"/>
<dbReference type="Pfam" id="PF00786">
    <property type="entry name" value="PBD"/>
    <property type="match status" value="1"/>
</dbReference>
<feature type="region of interest" description="Disordered" evidence="1">
    <location>
        <begin position="18"/>
        <end position="43"/>
    </location>
</feature>
<feature type="region of interest" description="Disordered" evidence="1">
    <location>
        <begin position="143"/>
        <end position="162"/>
    </location>
</feature>
<gene>
    <name evidence="3" type="ORF">K2173_019272</name>
</gene>
<evidence type="ECO:0000313" key="4">
    <source>
        <dbReference type="Proteomes" id="UP001159364"/>
    </source>
</evidence>
<feature type="domain" description="CRIB" evidence="2">
    <location>
        <begin position="93"/>
        <end position="106"/>
    </location>
</feature>
<reference evidence="3 4" key="1">
    <citation type="submission" date="2021-09" db="EMBL/GenBank/DDBJ databases">
        <title>Genomic insights and catalytic innovation underlie evolution of tropane alkaloids biosynthesis.</title>
        <authorList>
            <person name="Wang Y.-J."/>
            <person name="Tian T."/>
            <person name="Huang J.-P."/>
            <person name="Huang S.-X."/>
        </authorList>
    </citation>
    <scope>NUCLEOTIDE SEQUENCE [LARGE SCALE GENOMIC DNA]</scope>
    <source>
        <strain evidence="3">KIB-2018</strain>
        <tissue evidence="3">Leaf</tissue>
    </source>
</reference>
<evidence type="ECO:0000313" key="3">
    <source>
        <dbReference type="EMBL" id="KAJ8755474.1"/>
    </source>
</evidence>
<evidence type="ECO:0000256" key="1">
    <source>
        <dbReference type="SAM" id="MobiDB-lite"/>
    </source>
</evidence>
<evidence type="ECO:0000259" key="2">
    <source>
        <dbReference type="PROSITE" id="PS50108"/>
    </source>
</evidence>
<feature type="compositionally biased region" description="Low complexity" evidence="1">
    <location>
        <begin position="143"/>
        <end position="152"/>
    </location>
</feature>
<sequence>MRERSAVLPFSIGCNSQSSVEVANTKPSATRKQEKEQKHGKDRIRKTVSFMALPKPNISRGIHKMVRSIRSVSQVLFVYKEEEEEDTEREMEIGYPTDVKHVTHIGADGTTTTNPVKGWEGLKSPEVISFPAISLRQFELSTAAQAQAQAHPHPQPNLSSST</sequence>
<comment type="caution">
    <text evidence="3">The sequence shown here is derived from an EMBL/GenBank/DDBJ whole genome shotgun (WGS) entry which is preliminary data.</text>
</comment>
<feature type="compositionally biased region" description="Polar residues" evidence="1">
    <location>
        <begin position="18"/>
        <end position="30"/>
    </location>
</feature>
<keyword evidence="4" id="KW-1185">Reference proteome</keyword>
<name>A0AAV8SUE5_9ROSI</name>
<dbReference type="PANTHER" id="PTHR46931">
    <property type="entry name" value="CRIB DOMAIN-CONTAINING PROTEIN RIC2"/>
    <property type="match status" value="1"/>
</dbReference>
<dbReference type="PANTHER" id="PTHR46931:SF14">
    <property type="entry name" value="CRIB DOMAIN-CONTAINING PROTEIN RIC2"/>
    <property type="match status" value="1"/>
</dbReference>
<dbReference type="InterPro" id="IPR044509">
    <property type="entry name" value="RIC2/4"/>
</dbReference>
<dbReference type="Proteomes" id="UP001159364">
    <property type="component" value="Linkage Group LG09"/>
</dbReference>
<accession>A0AAV8SUE5</accession>
<protein>
    <recommendedName>
        <fullName evidence="2">CRIB domain-containing protein</fullName>
    </recommendedName>
</protein>